<reference evidence="1" key="1">
    <citation type="submission" date="2016-04" db="EMBL/GenBank/DDBJ databases">
        <authorList>
            <person name="Tabuchi Yagui T.R."/>
        </authorList>
    </citation>
    <scope>NUCLEOTIDE SEQUENCE [LARGE SCALE GENOMIC DNA]</scope>
    <source>
        <strain evidence="1">NIES-26</strain>
    </source>
</reference>
<gene>
    <name evidence="1" type="ORF">A6770_09805</name>
</gene>
<dbReference type="InterPro" id="IPR005288">
    <property type="entry name" value="NadB"/>
</dbReference>
<dbReference type="GO" id="GO:0009435">
    <property type="term" value="P:NAD+ biosynthetic process"/>
    <property type="evidence" value="ECO:0007669"/>
    <property type="project" value="InterPro"/>
</dbReference>
<dbReference type="SUPFAM" id="SSF51905">
    <property type="entry name" value="FAD/NAD(P)-binding domain"/>
    <property type="match status" value="1"/>
</dbReference>
<dbReference type="PANTHER" id="PTHR42716">
    <property type="entry name" value="L-ASPARTATE OXIDASE"/>
    <property type="match status" value="1"/>
</dbReference>
<dbReference type="Pfam" id="PF12831">
    <property type="entry name" value="FAD_oxidored"/>
    <property type="match status" value="3"/>
</dbReference>
<dbReference type="PANTHER" id="PTHR42716:SF1">
    <property type="entry name" value="SLL0471 PROTEIN"/>
    <property type="match status" value="1"/>
</dbReference>
<sequence>MKRRYQVSVQTSLISLSLISTFLVPDAAIVAALPRTPDKTIHCEILVVGGGLSGVATAYEGLLAGRRVCLTEITDWLGGQISSQGTSALDERPTQRALQFYSRGYLELRDRIQRKYGKLNPGDCWVSDSCFLPRDAHSILAQMLKDAEKRGKGKLEWFPNTVIKDLEISADGKIINSAIAIQHQPIKGAPSINTFPLSRTIEDAYRYQNSSQFNKSIIRLVPKQVKGNAPKWYVVDTSETGEVIALADVPYRLGIDGRSYLEPSASSPTNDPYCTQGFTYTFAMEATKEPQPQKMPPFYLQYSPYFSYELSRLANFDLVFTYRRIWSPQKGQSAKFGGVNFTTPTPGDISMQNWTWGNDYRPGTAKDNLVYTRSQLQATGQLKPGGWMGGLRTDSLRKAEENALSYYYWLVAGTTDSQLGEGVKQPRTNNRLLTGLDSPMGTVHGLSKYPYMREGRRVIGRPSWGQAGGFGIWEIDISRRNYNDEYYRKTLPADMYRRLRAALAGLEAVSVIEGKVSPDQAMRRTRSTIFPDAVGIGHYAIDFHPCMVQSPPETPGNTERPGERRGAGQAFPFQIALRAMIPQKIDNLLVGGKSIATSHIASAAYRVHSFEWSAGAAAGTVAAFSLKNAVAPYQLVDDLPKQEPQLQALKRLLEQNGNPTAFPDTSIFNQNWEDWK</sequence>
<accession>A0A367RXZ3</accession>
<proteinExistence type="predicted"/>
<name>A0A367RXZ3_9NOSO</name>
<comment type="caution">
    <text evidence="1">The sequence shown here is derived from an EMBL/GenBank/DDBJ whole genome shotgun (WGS) entry which is preliminary data.</text>
</comment>
<keyword evidence="2" id="KW-1185">Reference proteome</keyword>
<dbReference type="EMBL" id="LXQD01000043">
    <property type="protein sequence ID" value="RCJ40701.1"/>
    <property type="molecule type" value="Genomic_DNA"/>
</dbReference>
<evidence type="ECO:0000313" key="1">
    <source>
        <dbReference type="EMBL" id="RCJ40701.1"/>
    </source>
</evidence>
<protein>
    <submittedName>
        <fullName evidence="1">FAD-binding protein</fullName>
    </submittedName>
</protein>
<dbReference type="InterPro" id="IPR036188">
    <property type="entry name" value="FAD/NAD-bd_sf"/>
</dbReference>
<dbReference type="Gene3D" id="3.50.50.60">
    <property type="entry name" value="FAD/NAD(P)-binding domain"/>
    <property type="match status" value="1"/>
</dbReference>
<dbReference type="Proteomes" id="UP000252107">
    <property type="component" value="Unassembled WGS sequence"/>
</dbReference>
<dbReference type="GO" id="GO:0008734">
    <property type="term" value="F:L-aspartate oxidase activity"/>
    <property type="evidence" value="ECO:0007669"/>
    <property type="project" value="InterPro"/>
</dbReference>
<dbReference type="AlphaFoldDB" id="A0A367RXZ3"/>
<evidence type="ECO:0000313" key="2">
    <source>
        <dbReference type="Proteomes" id="UP000252107"/>
    </source>
</evidence>
<organism evidence="1 2">
    <name type="scientific">Nostoc minutum NIES-26</name>
    <dbReference type="NCBI Taxonomy" id="1844469"/>
    <lineage>
        <taxon>Bacteria</taxon>
        <taxon>Bacillati</taxon>
        <taxon>Cyanobacteriota</taxon>
        <taxon>Cyanophyceae</taxon>
        <taxon>Nostocales</taxon>
        <taxon>Nostocaceae</taxon>
        <taxon>Nostoc</taxon>
    </lineage>
</organism>